<evidence type="ECO:0000256" key="3">
    <source>
        <dbReference type="ARBA" id="ARBA00022553"/>
    </source>
</evidence>
<evidence type="ECO:0000313" key="6">
    <source>
        <dbReference type="EMBL" id="MFC4488993.1"/>
    </source>
</evidence>
<comment type="cofactor">
    <cofactor evidence="1">
        <name>pantetheine 4'-phosphate</name>
        <dbReference type="ChEBI" id="CHEBI:47942"/>
    </cofactor>
</comment>
<dbReference type="SUPFAM" id="SSF56801">
    <property type="entry name" value="Acetyl-CoA synthetase-like"/>
    <property type="match status" value="1"/>
</dbReference>
<dbReference type="Gene3D" id="3.30.300.30">
    <property type="match status" value="1"/>
</dbReference>
<proteinExistence type="predicted"/>
<keyword evidence="2" id="KW-0596">Phosphopantetheine</keyword>
<dbReference type="Gene3D" id="3.30.559.30">
    <property type="entry name" value="Nonribosomal peptide synthetase, condensation domain"/>
    <property type="match status" value="1"/>
</dbReference>
<dbReference type="Gene3D" id="2.30.38.10">
    <property type="entry name" value="Luciferase, Domain 3"/>
    <property type="match status" value="1"/>
</dbReference>
<dbReference type="InterPro" id="IPR009081">
    <property type="entry name" value="PP-bd_ACP"/>
</dbReference>
<dbReference type="Gene3D" id="3.40.50.1820">
    <property type="entry name" value="alpha/beta hydrolase"/>
    <property type="match status" value="1"/>
</dbReference>
<dbReference type="PANTHER" id="PTHR45527">
    <property type="entry name" value="NONRIBOSOMAL PEPTIDE SYNTHETASE"/>
    <property type="match status" value="1"/>
</dbReference>
<dbReference type="Gene3D" id="3.40.50.980">
    <property type="match status" value="2"/>
</dbReference>
<feature type="region of interest" description="Disordered" evidence="4">
    <location>
        <begin position="938"/>
        <end position="960"/>
    </location>
</feature>
<dbReference type="Pfam" id="PF00668">
    <property type="entry name" value="Condensation"/>
    <property type="match status" value="1"/>
</dbReference>
<dbReference type="InterPro" id="IPR029058">
    <property type="entry name" value="AB_hydrolase_fold"/>
</dbReference>
<dbReference type="SUPFAM" id="SSF52777">
    <property type="entry name" value="CoA-dependent acyltransferases"/>
    <property type="match status" value="2"/>
</dbReference>
<dbReference type="InterPro" id="IPR020802">
    <property type="entry name" value="TesA-like"/>
</dbReference>
<dbReference type="SMART" id="SM00824">
    <property type="entry name" value="PKS_TE"/>
    <property type="match status" value="1"/>
</dbReference>
<sequence>MSNTPALRHPLTSSQAEVWLAQTLLGDSSAYNLSDYIEIHGPVDATIFEAALRQMLTETLALGVAFKADALGVSQQPIEWQSWRLPCLDFSQAENPSVAAEQWMQQDCNQPFEQEAGPLFRYALLKISEQHYFWYQCLPHIAMDGWGNGLLVQRVAHLYTAMSEGCEPAASPFGDFGRLAQIDADYRASSAFQEDRAFWLEYCATLPPPASLSPRQEPMRGLRRHRLRLSGPIVQRLRDSAKTLAIPLPQLLISIIAAYLQRISGQQELSIGIPVAARSQREQRAIPGMLANALPMRLQVRPDMTIGEVARQVSRQVRQSLRRQQYRYEDMLRDQQGQTGRGHLFTTTINVVPYDHDLRFAGHGTTPHNLANGPAVDLGFDIFDRSDDKALEIGFNANAAHYDAPALERHMQRLLQLMRALGDNPTQMLGDIELLSDAEREALLATSRGPELAVAAGTLPALFERQAVHAAHSIAVQHGELSINYAELNAQANRLAHQLIADGVGPEDIVAFCLPRSLRQVVVLLAIAKAGAAYLPLDPRYPPERLRLMLEDAQPRLLLSDGDWSGERPAGLAQQNLDQPEFQAALQLRSAADPDDGARRDALGPANIAYVIYTSGSTGQPKGVLVSHAGIANLAAFQSTTLEVGPGSRVLQFSSISFDASFWEIAMALLSGATLVMADHEEQLPGPALERLLRQQEISHLTLSPSALANLSVEALPQQLRLIVAGEACPPALAGLFGLQRKMFNGYGPTEATVCATLSQLDGDGSAPIGTPLPNVQAYVLDAKLQPLPVGVAGELYIAGVSLARGYLNRPALTAERFIANPFEPGERMYRTGDLARWTDDGRLEHLGRVDQQVKVRGFRVELGEIEAALAQHPTVASAAVILHPQPSGYQALAAYVVAQADARAEPAQLRQYLAQILPDYMVPSSITLLDSMPLSPNGKLNRQALPEPAQESGRDYRAPRTPPEEILCGLYAEILGLNAVGIDDSFFELGGHSLLATRLISRIRSIFQLELGIRSLFEAPSVAALAQRISQAQPENSFAILLPLQPKGERAPLFCIHPAGGLGWPYAGLIRHLPGDQPLYALQARSLSQMETRPESVDEMAADYLRQIRAVQPQGPYHLLGWSFGGHIAHAMAILLQQQGERVALLSMLDNYPQPSRLFQPENQIIQQRLMSALSDGAVAPGEDYVARVREHLGMSGLDAGLFDAILREFKAAPVLMNAHDFQCFDGDLLFFRASEDPLRDEFQTPEAWQAHIGGDIVVHAIACLHEKIMRPEALTHIGPVLAAALRQAQEAANPHPPQNQEPNDVELV</sequence>
<dbReference type="PROSITE" id="PS50075">
    <property type="entry name" value="CARRIER"/>
    <property type="match status" value="1"/>
</dbReference>
<dbReference type="InterPro" id="IPR023213">
    <property type="entry name" value="CAT-like_dom_sf"/>
</dbReference>
<accession>A0ABV8ZMR9</accession>
<evidence type="ECO:0000259" key="5">
    <source>
        <dbReference type="PROSITE" id="PS50075"/>
    </source>
</evidence>
<evidence type="ECO:0000313" key="7">
    <source>
        <dbReference type="Proteomes" id="UP001595999"/>
    </source>
</evidence>
<dbReference type="Pfam" id="PF00501">
    <property type="entry name" value="AMP-binding"/>
    <property type="match status" value="1"/>
</dbReference>
<dbReference type="EMBL" id="JBHSEK010000002">
    <property type="protein sequence ID" value="MFC4488993.1"/>
    <property type="molecule type" value="Genomic_DNA"/>
</dbReference>
<dbReference type="SMART" id="SM00823">
    <property type="entry name" value="PKS_PP"/>
    <property type="match status" value="1"/>
</dbReference>
<dbReference type="InterPro" id="IPR000873">
    <property type="entry name" value="AMP-dep_synth/lig_dom"/>
</dbReference>
<feature type="region of interest" description="Disordered" evidence="4">
    <location>
        <begin position="1290"/>
        <end position="1310"/>
    </location>
</feature>
<reference evidence="7" key="1">
    <citation type="journal article" date="2019" name="Int. J. Syst. Evol. Microbiol.">
        <title>The Global Catalogue of Microorganisms (GCM) 10K type strain sequencing project: providing services to taxonomists for standard genome sequencing and annotation.</title>
        <authorList>
            <consortium name="The Broad Institute Genomics Platform"/>
            <consortium name="The Broad Institute Genome Sequencing Center for Infectious Disease"/>
            <person name="Wu L."/>
            <person name="Ma J."/>
        </authorList>
    </citation>
    <scope>NUCLEOTIDE SEQUENCE [LARGE SCALE GENOMIC DNA]</scope>
    <source>
        <strain evidence="7">CGMCC 4.7608</strain>
    </source>
</reference>
<dbReference type="InterPro" id="IPR010071">
    <property type="entry name" value="AA_adenyl_dom"/>
</dbReference>
<dbReference type="SUPFAM" id="SSF53474">
    <property type="entry name" value="alpha/beta-Hydrolases"/>
    <property type="match status" value="1"/>
</dbReference>
<dbReference type="InterPro" id="IPR020845">
    <property type="entry name" value="AMP-binding_CS"/>
</dbReference>
<dbReference type="PROSITE" id="PS00012">
    <property type="entry name" value="PHOSPHOPANTETHEINE"/>
    <property type="match status" value="1"/>
</dbReference>
<keyword evidence="3" id="KW-0597">Phosphoprotein</keyword>
<dbReference type="InterPro" id="IPR025110">
    <property type="entry name" value="AMP-bd_C"/>
</dbReference>
<dbReference type="CDD" id="cd17652">
    <property type="entry name" value="A_NRPS_CmdD_like"/>
    <property type="match status" value="1"/>
</dbReference>
<evidence type="ECO:0000256" key="1">
    <source>
        <dbReference type="ARBA" id="ARBA00001957"/>
    </source>
</evidence>
<dbReference type="InterPro" id="IPR006162">
    <property type="entry name" value="Ppantetheine_attach_site"/>
</dbReference>
<dbReference type="NCBIfam" id="TIGR01733">
    <property type="entry name" value="AA-adenyl-dom"/>
    <property type="match status" value="1"/>
</dbReference>
<dbReference type="InterPro" id="IPR001242">
    <property type="entry name" value="Condensation_dom"/>
</dbReference>
<evidence type="ECO:0000256" key="2">
    <source>
        <dbReference type="ARBA" id="ARBA00022450"/>
    </source>
</evidence>
<dbReference type="InterPro" id="IPR020806">
    <property type="entry name" value="PKS_PP-bd"/>
</dbReference>
<organism evidence="6 7">
    <name type="scientific">Chromobacterium aquaticum</name>
    <dbReference type="NCBI Taxonomy" id="467180"/>
    <lineage>
        <taxon>Bacteria</taxon>
        <taxon>Pseudomonadati</taxon>
        <taxon>Pseudomonadota</taxon>
        <taxon>Betaproteobacteria</taxon>
        <taxon>Neisseriales</taxon>
        <taxon>Chromobacteriaceae</taxon>
        <taxon>Chromobacterium</taxon>
    </lineage>
</organism>
<dbReference type="Pfam" id="PF13193">
    <property type="entry name" value="AMP-binding_C"/>
    <property type="match status" value="1"/>
</dbReference>
<dbReference type="InterPro" id="IPR036736">
    <property type="entry name" value="ACP-like_sf"/>
</dbReference>
<dbReference type="PANTHER" id="PTHR45527:SF1">
    <property type="entry name" value="FATTY ACID SYNTHASE"/>
    <property type="match status" value="1"/>
</dbReference>
<dbReference type="SUPFAM" id="SSF47336">
    <property type="entry name" value="ACP-like"/>
    <property type="match status" value="1"/>
</dbReference>
<dbReference type="InterPro" id="IPR045851">
    <property type="entry name" value="AMP-bd_C_sf"/>
</dbReference>
<keyword evidence="7" id="KW-1185">Reference proteome</keyword>
<comment type="caution">
    <text evidence="6">The sequence shown here is derived from an EMBL/GenBank/DDBJ whole genome shotgun (WGS) entry which is preliminary data.</text>
</comment>
<feature type="domain" description="Carrier" evidence="5">
    <location>
        <begin position="959"/>
        <end position="1034"/>
    </location>
</feature>
<dbReference type="Pfam" id="PF00975">
    <property type="entry name" value="Thioesterase"/>
    <property type="match status" value="1"/>
</dbReference>
<dbReference type="RefSeq" id="WP_231463534.1">
    <property type="nucleotide sequence ID" value="NZ_JAJOHW010000102.1"/>
</dbReference>
<gene>
    <name evidence="6" type="ORF">ACFO0R_05115</name>
</gene>
<dbReference type="PROSITE" id="PS00455">
    <property type="entry name" value="AMP_BINDING"/>
    <property type="match status" value="1"/>
</dbReference>
<protein>
    <submittedName>
        <fullName evidence="6">Non-ribosomal peptide synthetase</fullName>
    </submittedName>
</protein>
<dbReference type="Proteomes" id="UP001595999">
    <property type="component" value="Unassembled WGS sequence"/>
</dbReference>
<dbReference type="Pfam" id="PF00550">
    <property type="entry name" value="PP-binding"/>
    <property type="match status" value="1"/>
</dbReference>
<dbReference type="InterPro" id="IPR001031">
    <property type="entry name" value="Thioesterase"/>
</dbReference>
<evidence type="ECO:0000256" key="4">
    <source>
        <dbReference type="SAM" id="MobiDB-lite"/>
    </source>
</evidence>
<name>A0ABV8ZMR9_9NEIS</name>
<dbReference type="Gene3D" id="3.30.559.10">
    <property type="entry name" value="Chloramphenicol acetyltransferase-like domain"/>
    <property type="match status" value="1"/>
</dbReference>